<dbReference type="InterPro" id="IPR016123">
    <property type="entry name" value="Mog1/PsbP_a/b/a-sand"/>
</dbReference>
<dbReference type="Proteomes" id="UP000323865">
    <property type="component" value="Chromosome"/>
</dbReference>
<dbReference type="STRING" id="1630135.DAD186_00480"/>
<evidence type="ECO:0000313" key="1">
    <source>
        <dbReference type="EMBL" id="ANP26607.1"/>
    </source>
</evidence>
<dbReference type="EMBL" id="CP012117">
    <property type="protein sequence ID" value="ANP26607.1"/>
    <property type="molecule type" value="Genomic_DNA"/>
</dbReference>
<evidence type="ECO:0000313" key="2">
    <source>
        <dbReference type="EMBL" id="QEU10973.1"/>
    </source>
</evidence>
<name>A0A1B0ZF90_9MICO</name>
<dbReference type="Proteomes" id="UP000092596">
    <property type="component" value="Chromosome"/>
</dbReference>
<evidence type="ECO:0000313" key="4">
    <source>
        <dbReference type="Proteomes" id="UP000323865"/>
    </source>
</evidence>
<proteinExistence type="predicted"/>
<dbReference type="AlphaFoldDB" id="A0A1B0ZF90"/>
<dbReference type="SUPFAM" id="SSF55724">
    <property type="entry name" value="Mog1p/PsbP-like"/>
    <property type="match status" value="1"/>
</dbReference>
<accession>A0A1B0ZF90</accession>
<protein>
    <recommendedName>
        <fullName evidence="5">DUF1795 domain-containing protein</fullName>
    </recommendedName>
</protein>
<gene>
    <name evidence="1" type="ORF">DAD186_00480</name>
    <name evidence="2" type="ORF">FOB48_00700</name>
</gene>
<dbReference type="EMBL" id="CP044108">
    <property type="protein sequence ID" value="QEU10973.1"/>
    <property type="molecule type" value="Genomic_DNA"/>
</dbReference>
<reference evidence="1 3" key="1">
    <citation type="submission" date="2015-06" db="EMBL/GenBank/DDBJ databases">
        <title>Investigation of pathophysiology for high-risk pregnancy and development of treatment modality based on it.</title>
        <authorList>
            <person name="Kim B.-C."/>
            <person name="Lim S."/>
        </authorList>
    </citation>
    <scope>NUCLEOTIDE SEQUENCE [LARGE SCALE GENOMIC DNA]</scope>
    <source>
        <strain evidence="1 3">AD1-86</strain>
    </source>
</reference>
<keyword evidence="4" id="KW-1185">Reference proteome</keyword>
<sequence>MPGSGEATPAEVTTYTHPDMVVDVYAPRGWEEDTSGADRGLFIYLSDDVWNEQFRPNIVLIQREAEPGTESLDKLAATQGEVEDSFGEQLDEYRLLHLGEDTVGLQGVPGLQRIASYQNPDGIPLTMFQWIAVHNGTHVDLTITYPTELLGERAQLILNMGHGLLWKESAK</sequence>
<dbReference type="RefSeq" id="WP_065247013.1">
    <property type="nucleotide sequence ID" value="NZ_CP012117.1"/>
</dbReference>
<evidence type="ECO:0008006" key="5">
    <source>
        <dbReference type="Google" id="ProtNLM"/>
    </source>
</evidence>
<reference evidence="2 4" key="2">
    <citation type="submission" date="2019-09" db="EMBL/GenBank/DDBJ databases">
        <title>FDA dAtabase for Regulatory Grade micrObial Sequences (FDA-ARGOS): Supporting development and validation of Infectious Disease Dx tests.</title>
        <authorList>
            <person name="Sciortino C."/>
            <person name="Tallon L."/>
            <person name="Sadzewicz L."/>
            <person name="Vavikolanu K."/>
            <person name="Mehta A."/>
            <person name="Aluvathingal J."/>
            <person name="Nadendla S."/>
            <person name="Nandy P."/>
            <person name="Geyer C."/>
            <person name="Yan Y."/>
            <person name="Sichtig H."/>
        </authorList>
    </citation>
    <scope>NUCLEOTIDE SEQUENCE [LARGE SCALE GENOMIC DNA]</scope>
    <source>
        <strain evidence="2 4">FDAARGOS_640</strain>
    </source>
</reference>
<evidence type="ECO:0000313" key="3">
    <source>
        <dbReference type="Proteomes" id="UP000092596"/>
    </source>
</evidence>
<organism evidence="1 3">
    <name type="scientific">Dermabacter vaginalis</name>
    <dbReference type="NCBI Taxonomy" id="1630135"/>
    <lineage>
        <taxon>Bacteria</taxon>
        <taxon>Bacillati</taxon>
        <taxon>Actinomycetota</taxon>
        <taxon>Actinomycetes</taxon>
        <taxon>Micrococcales</taxon>
        <taxon>Dermabacteraceae</taxon>
        <taxon>Dermabacter</taxon>
    </lineage>
</organism>
<dbReference type="Gene3D" id="3.40.1000.10">
    <property type="entry name" value="Mog1/PsbP, alpha/beta/alpha sandwich"/>
    <property type="match status" value="1"/>
</dbReference>
<dbReference type="KEGG" id="dva:DAD186_00480"/>